<dbReference type="Pfam" id="PF13247">
    <property type="entry name" value="Fer4_11"/>
    <property type="match status" value="1"/>
</dbReference>
<keyword evidence="2" id="KW-0479">Metal-binding</keyword>
<dbReference type="Proteomes" id="UP001499988">
    <property type="component" value="Unassembled WGS sequence"/>
</dbReference>
<dbReference type="PROSITE" id="PS00198">
    <property type="entry name" value="4FE4S_FER_1"/>
    <property type="match status" value="1"/>
</dbReference>
<dbReference type="EMBL" id="BAABJZ010000086">
    <property type="protein sequence ID" value="GAA4891647.1"/>
    <property type="molecule type" value="Genomic_DNA"/>
</dbReference>
<dbReference type="PANTHER" id="PTHR43177">
    <property type="entry name" value="PROTEIN NRFC"/>
    <property type="match status" value="1"/>
</dbReference>
<sequence length="182" mass="20111">MTKQLAFVFRQENCVGCEACTVACQAKNKLDEKRMYRQISCHDRLSQQGRSVQVFLSQSCHHCENPYCVKACAYGVYSKRADGIVVQNLENCVGCGQCVRDCPHGALAMEDINGRNRATKCDMCAELIDAGEKPACVRGCPVQVLDVMPLEEAVQLPGAQLYGHGYSDFGNKPNTVIIRKRS</sequence>
<dbReference type="InterPro" id="IPR050954">
    <property type="entry name" value="ET_IronSulfur_Cluster-Binding"/>
</dbReference>
<dbReference type="InterPro" id="IPR017896">
    <property type="entry name" value="4Fe4S_Fe-S-bd"/>
</dbReference>
<keyword evidence="3" id="KW-0408">Iron</keyword>
<evidence type="ECO:0000313" key="7">
    <source>
        <dbReference type="Proteomes" id="UP001499988"/>
    </source>
</evidence>
<evidence type="ECO:0000313" key="6">
    <source>
        <dbReference type="EMBL" id="GAA4891647.1"/>
    </source>
</evidence>
<dbReference type="RefSeq" id="WP_345335859.1">
    <property type="nucleotide sequence ID" value="NZ_BAABJZ010000086.1"/>
</dbReference>
<name>A0ABP9F0P5_9GAMM</name>
<proteinExistence type="predicted"/>
<evidence type="ECO:0000259" key="5">
    <source>
        <dbReference type="PROSITE" id="PS51379"/>
    </source>
</evidence>
<organism evidence="6 7">
    <name type="scientific">Ferrimonas pelagia</name>
    <dbReference type="NCBI Taxonomy" id="1177826"/>
    <lineage>
        <taxon>Bacteria</taxon>
        <taxon>Pseudomonadati</taxon>
        <taxon>Pseudomonadota</taxon>
        <taxon>Gammaproteobacteria</taxon>
        <taxon>Alteromonadales</taxon>
        <taxon>Ferrimonadaceae</taxon>
        <taxon>Ferrimonas</taxon>
    </lineage>
</organism>
<feature type="domain" description="4Fe-4S ferredoxin-type" evidence="5">
    <location>
        <begin position="5"/>
        <end position="35"/>
    </location>
</feature>
<evidence type="ECO:0000256" key="2">
    <source>
        <dbReference type="ARBA" id="ARBA00022723"/>
    </source>
</evidence>
<evidence type="ECO:0000256" key="3">
    <source>
        <dbReference type="ARBA" id="ARBA00023004"/>
    </source>
</evidence>
<reference evidence="7" key="1">
    <citation type="journal article" date="2019" name="Int. J. Syst. Evol. Microbiol.">
        <title>The Global Catalogue of Microorganisms (GCM) 10K type strain sequencing project: providing services to taxonomists for standard genome sequencing and annotation.</title>
        <authorList>
            <consortium name="The Broad Institute Genomics Platform"/>
            <consortium name="The Broad Institute Genome Sequencing Center for Infectious Disease"/>
            <person name="Wu L."/>
            <person name="Ma J."/>
        </authorList>
    </citation>
    <scope>NUCLEOTIDE SEQUENCE [LARGE SCALE GENOMIC DNA]</scope>
    <source>
        <strain evidence="7">JCM 18401</strain>
    </source>
</reference>
<gene>
    <name evidence="6" type="ORF">GCM10023333_26220</name>
</gene>
<keyword evidence="4" id="KW-0411">Iron-sulfur</keyword>
<dbReference type="PANTHER" id="PTHR43177:SF9">
    <property type="entry name" value="PROTEIN NRFC"/>
    <property type="match status" value="1"/>
</dbReference>
<protein>
    <submittedName>
        <fullName evidence="6">4Fe-4S dicluster domain-containing protein</fullName>
    </submittedName>
</protein>
<evidence type="ECO:0000256" key="4">
    <source>
        <dbReference type="ARBA" id="ARBA00023014"/>
    </source>
</evidence>
<keyword evidence="7" id="KW-1185">Reference proteome</keyword>
<evidence type="ECO:0000256" key="1">
    <source>
        <dbReference type="ARBA" id="ARBA00022485"/>
    </source>
</evidence>
<dbReference type="InterPro" id="IPR017900">
    <property type="entry name" value="4Fe4S_Fe_S_CS"/>
</dbReference>
<dbReference type="Pfam" id="PF12800">
    <property type="entry name" value="Fer4_4"/>
    <property type="match status" value="1"/>
</dbReference>
<dbReference type="PROSITE" id="PS51379">
    <property type="entry name" value="4FE4S_FER_2"/>
    <property type="match status" value="2"/>
</dbReference>
<feature type="domain" description="4Fe-4S ferredoxin-type" evidence="5">
    <location>
        <begin position="83"/>
        <end position="112"/>
    </location>
</feature>
<accession>A0ABP9F0P5</accession>
<comment type="caution">
    <text evidence="6">The sequence shown here is derived from an EMBL/GenBank/DDBJ whole genome shotgun (WGS) entry which is preliminary data.</text>
</comment>
<dbReference type="Gene3D" id="3.30.70.20">
    <property type="match status" value="2"/>
</dbReference>
<dbReference type="SUPFAM" id="SSF54862">
    <property type="entry name" value="4Fe-4S ferredoxins"/>
    <property type="match status" value="1"/>
</dbReference>
<keyword evidence="1" id="KW-0004">4Fe-4S</keyword>